<feature type="compositionally biased region" description="Acidic residues" evidence="1">
    <location>
        <begin position="477"/>
        <end position="487"/>
    </location>
</feature>
<dbReference type="Proteomes" id="UP001212997">
    <property type="component" value="Unassembled WGS sequence"/>
</dbReference>
<sequence>MYQHYLVRDPLMANVPLLPPEIHIMILSHLVDSLESSHDDSMKRWLLTLTLRSCNLVCQLWHLVCRKCLMKDIRIGSRGQLDDMVEVLEGTKDFNIFGLTKRLTLEMAPKKLGICFERSFDEATIRSLSSGFPHLQVLRMRGHAAKGDPASFPISSSLTGNYRQFLQLRDLSLERYRFQTFWDLDDLVASIPSLSSLKFDQVTWPPLPPRTSRLPSPHSSPSLLQHLRIKFDPHVAVVEDPHSRPINQALSVLWFWATTVSGTSFPLPSPGDYRDSDLPINPVPRFTREDVLVIQQVLRMFFGTFTRTGYFELSWVFFPRRNICHFCCRDGSGLGSAEINFEIGKRLFPTPKPPEPPHITPIANVRAFTITERTVPIHSMRSLDWYQRLAAIAGGFQDLRGIYSRIRTFPSLHASHPLAHEWWDQERKRALRTIRQTLQSLRYDLSPVEVSFFLVFDDNASGEETGILDVDIMSEELDEDSGDEDPPNNDTESSPPQHSDNSSDASSTEDTEPNQWSHWHLPVRRSQFEDAIWSYLNSGETSLEGSSLLSMIQPNLYECSVVRTEISQVDSDISLTDFGDVFDLEGTTQDTP</sequence>
<dbReference type="EMBL" id="JANAWD010000082">
    <property type="protein sequence ID" value="KAJ3487801.1"/>
    <property type="molecule type" value="Genomic_DNA"/>
</dbReference>
<evidence type="ECO:0000313" key="3">
    <source>
        <dbReference type="Proteomes" id="UP001212997"/>
    </source>
</evidence>
<evidence type="ECO:0000256" key="1">
    <source>
        <dbReference type="SAM" id="MobiDB-lite"/>
    </source>
</evidence>
<keyword evidence="3" id="KW-1185">Reference proteome</keyword>
<dbReference type="AlphaFoldDB" id="A0AAD5V703"/>
<gene>
    <name evidence="2" type="ORF">NLI96_g3288</name>
</gene>
<proteinExistence type="predicted"/>
<name>A0AAD5V703_9APHY</name>
<accession>A0AAD5V703</accession>
<feature type="region of interest" description="Disordered" evidence="1">
    <location>
        <begin position="477"/>
        <end position="518"/>
    </location>
</feature>
<organism evidence="2 3">
    <name type="scientific">Meripilus lineatus</name>
    <dbReference type="NCBI Taxonomy" id="2056292"/>
    <lineage>
        <taxon>Eukaryota</taxon>
        <taxon>Fungi</taxon>
        <taxon>Dikarya</taxon>
        <taxon>Basidiomycota</taxon>
        <taxon>Agaricomycotina</taxon>
        <taxon>Agaricomycetes</taxon>
        <taxon>Polyporales</taxon>
        <taxon>Meripilaceae</taxon>
        <taxon>Meripilus</taxon>
    </lineage>
</organism>
<protein>
    <recommendedName>
        <fullName evidence="4">F-box domain-containing protein</fullName>
    </recommendedName>
</protein>
<evidence type="ECO:0008006" key="4">
    <source>
        <dbReference type="Google" id="ProtNLM"/>
    </source>
</evidence>
<reference evidence="2" key="1">
    <citation type="submission" date="2022-07" db="EMBL/GenBank/DDBJ databases">
        <title>Genome Sequence of Physisporinus lineatus.</title>
        <authorList>
            <person name="Buettner E."/>
        </authorList>
    </citation>
    <scope>NUCLEOTIDE SEQUENCE</scope>
    <source>
        <strain evidence="2">VT162</strain>
    </source>
</reference>
<comment type="caution">
    <text evidence="2">The sequence shown here is derived from an EMBL/GenBank/DDBJ whole genome shotgun (WGS) entry which is preliminary data.</text>
</comment>
<evidence type="ECO:0000313" key="2">
    <source>
        <dbReference type="EMBL" id="KAJ3487801.1"/>
    </source>
</evidence>
<feature type="compositionally biased region" description="Polar residues" evidence="1">
    <location>
        <begin position="488"/>
        <end position="506"/>
    </location>
</feature>